<feature type="region of interest" description="Disordered" evidence="1">
    <location>
        <begin position="1"/>
        <end position="35"/>
    </location>
</feature>
<sequence length="288" mass="30815">MLRDSSAPTASGVDSHEPDLPRPDTDFPDPGCLHASSHSPSAMDISLHVFPALTLKHAPFGMHVSPSIYTPVIPLPSSQPGLVSYKDSLMAIEPSQNPAADTFEIDDEVLLAVGDFTRFNVDGLISIIFSERIQALAAKSLDLTVTTTGKSHAKSPLTKQRSPTTVRKPLSVQLPTATPSSKPTLLPTRLNSSLSSDRFAPFPHQSHRSNKSRHTAVVVVENDDPTAPGCDSLPVPAHNSHVDTIVSSLFGVVMPPSLDDTSIVCQVLTNVAVFTLDECLTETQSQDQ</sequence>
<dbReference type="EMBL" id="JBBPBM010002638">
    <property type="protein sequence ID" value="KAK8475929.1"/>
    <property type="molecule type" value="Genomic_DNA"/>
</dbReference>
<gene>
    <name evidence="2" type="ORF">V6N12_056670</name>
</gene>
<feature type="compositionally biased region" description="Polar residues" evidence="1">
    <location>
        <begin position="173"/>
        <end position="187"/>
    </location>
</feature>
<organism evidence="2 3">
    <name type="scientific">Hibiscus sabdariffa</name>
    <name type="common">roselle</name>
    <dbReference type="NCBI Taxonomy" id="183260"/>
    <lineage>
        <taxon>Eukaryota</taxon>
        <taxon>Viridiplantae</taxon>
        <taxon>Streptophyta</taxon>
        <taxon>Embryophyta</taxon>
        <taxon>Tracheophyta</taxon>
        <taxon>Spermatophyta</taxon>
        <taxon>Magnoliopsida</taxon>
        <taxon>eudicotyledons</taxon>
        <taxon>Gunneridae</taxon>
        <taxon>Pentapetalae</taxon>
        <taxon>rosids</taxon>
        <taxon>malvids</taxon>
        <taxon>Malvales</taxon>
        <taxon>Malvaceae</taxon>
        <taxon>Malvoideae</taxon>
        <taxon>Hibiscus</taxon>
    </lineage>
</organism>
<feature type="compositionally biased region" description="Basic and acidic residues" evidence="1">
    <location>
        <begin position="14"/>
        <end position="25"/>
    </location>
</feature>
<evidence type="ECO:0000313" key="2">
    <source>
        <dbReference type="EMBL" id="KAK8475929.1"/>
    </source>
</evidence>
<name>A0ABR1Z7Q3_9ROSI</name>
<dbReference type="Proteomes" id="UP001472677">
    <property type="component" value="Unassembled WGS sequence"/>
</dbReference>
<comment type="caution">
    <text evidence="2">The sequence shown here is derived from an EMBL/GenBank/DDBJ whole genome shotgun (WGS) entry which is preliminary data.</text>
</comment>
<accession>A0ABR1Z7Q3</accession>
<proteinExistence type="predicted"/>
<feature type="region of interest" description="Disordered" evidence="1">
    <location>
        <begin position="147"/>
        <end position="187"/>
    </location>
</feature>
<protein>
    <submittedName>
        <fullName evidence="2">Uncharacterized protein</fullName>
    </submittedName>
</protein>
<reference evidence="2 3" key="1">
    <citation type="journal article" date="2024" name="G3 (Bethesda)">
        <title>Genome assembly of Hibiscus sabdariffa L. provides insights into metabolisms of medicinal natural products.</title>
        <authorList>
            <person name="Kim T."/>
        </authorList>
    </citation>
    <scope>NUCLEOTIDE SEQUENCE [LARGE SCALE GENOMIC DNA]</scope>
    <source>
        <strain evidence="2">TK-2024</strain>
        <tissue evidence="2">Old leaves</tissue>
    </source>
</reference>
<keyword evidence="3" id="KW-1185">Reference proteome</keyword>
<evidence type="ECO:0000256" key="1">
    <source>
        <dbReference type="SAM" id="MobiDB-lite"/>
    </source>
</evidence>
<evidence type="ECO:0000313" key="3">
    <source>
        <dbReference type="Proteomes" id="UP001472677"/>
    </source>
</evidence>